<evidence type="ECO:0000313" key="2">
    <source>
        <dbReference type="Proteomes" id="UP000076998"/>
    </source>
</evidence>
<dbReference type="AlphaFoldDB" id="A0A177KDH0"/>
<accession>A0A177KDH0</accession>
<dbReference type="RefSeq" id="WP_064001949.1">
    <property type="nucleotide sequence ID" value="NZ_LSTV01000001.1"/>
</dbReference>
<reference evidence="1 2" key="1">
    <citation type="submission" date="2016-02" db="EMBL/GenBank/DDBJ databases">
        <authorList>
            <person name="Wen L."/>
            <person name="He K."/>
            <person name="Yang H."/>
        </authorList>
    </citation>
    <scope>NUCLEOTIDE SEQUENCE [LARGE SCALE GENOMIC DNA]</scope>
    <source>
        <strain evidence="1 2">CD11_3</strain>
    </source>
</reference>
<gene>
    <name evidence="1" type="ORF">AYL44_04070</name>
</gene>
<name>A0A177KDH0_9MICO</name>
<proteinExistence type="predicted"/>
<dbReference type="EMBL" id="LSTV01000001">
    <property type="protein sequence ID" value="OAH51442.1"/>
    <property type="molecule type" value="Genomic_DNA"/>
</dbReference>
<organism evidence="1 2">
    <name type="scientific">Microbacterium oleivorans</name>
    <dbReference type="NCBI Taxonomy" id="273677"/>
    <lineage>
        <taxon>Bacteria</taxon>
        <taxon>Bacillati</taxon>
        <taxon>Actinomycetota</taxon>
        <taxon>Actinomycetes</taxon>
        <taxon>Micrococcales</taxon>
        <taxon>Microbacteriaceae</taxon>
        <taxon>Microbacterium</taxon>
    </lineage>
</organism>
<sequence>MSTLTAPQRTSAVLAALQHPTSTDTSARQTFLDRIALRLAVALLLWSTRPGPDREALHARRAQRLAREAREAEWERRRALLAPRR</sequence>
<comment type="caution">
    <text evidence="1">The sequence shown here is derived from an EMBL/GenBank/DDBJ whole genome shotgun (WGS) entry which is preliminary data.</text>
</comment>
<dbReference type="Proteomes" id="UP000076998">
    <property type="component" value="Unassembled WGS sequence"/>
</dbReference>
<protein>
    <submittedName>
        <fullName evidence="1">Uncharacterized protein</fullName>
    </submittedName>
</protein>
<evidence type="ECO:0000313" key="1">
    <source>
        <dbReference type="EMBL" id="OAH51442.1"/>
    </source>
</evidence>